<comment type="similarity">
    <text evidence="1">Belongs to the glycosyltransferase 2 family.</text>
</comment>
<name>A0A382NS89_9ZZZZ</name>
<evidence type="ECO:0000256" key="2">
    <source>
        <dbReference type="ARBA" id="ARBA00022676"/>
    </source>
</evidence>
<dbReference type="PANTHER" id="PTHR43685">
    <property type="entry name" value="GLYCOSYLTRANSFERASE"/>
    <property type="match status" value="1"/>
</dbReference>
<dbReference type="EMBL" id="UINC01101961">
    <property type="protein sequence ID" value="SVC63205.1"/>
    <property type="molecule type" value="Genomic_DNA"/>
</dbReference>
<dbReference type="GO" id="GO:0016757">
    <property type="term" value="F:glycosyltransferase activity"/>
    <property type="evidence" value="ECO:0007669"/>
    <property type="project" value="UniProtKB-KW"/>
</dbReference>
<feature type="non-terminal residue" evidence="5">
    <location>
        <position position="345"/>
    </location>
</feature>
<evidence type="ECO:0000256" key="3">
    <source>
        <dbReference type="ARBA" id="ARBA00022679"/>
    </source>
</evidence>
<proteinExistence type="inferred from homology"/>
<dbReference type="PANTHER" id="PTHR43685:SF5">
    <property type="entry name" value="GLYCOSYLTRANSFERASE EPSE-RELATED"/>
    <property type="match status" value="1"/>
</dbReference>
<dbReference type="AlphaFoldDB" id="A0A382NS89"/>
<accession>A0A382NS89</accession>
<dbReference type="SUPFAM" id="SSF53448">
    <property type="entry name" value="Nucleotide-diphospho-sugar transferases"/>
    <property type="match status" value="1"/>
</dbReference>
<dbReference type="InterPro" id="IPR001173">
    <property type="entry name" value="Glyco_trans_2-like"/>
</dbReference>
<protein>
    <recommendedName>
        <fullName evidence="4">Glycosyltransferase 2-like domain-containing protein</fullName>
    </recommendedName>
</protein>
<dbReference type="Gene3D" id="3.90.550.10">
    <property type="entry name" value="Spore Coat Polysaccharide Biosynthesis Protein SpsA, Chain A"/>
    <property type="match status" value="1"/>
</dbReference>
<reference evidence="5" key="1">
    <citation type="submission" date="2018-05" db="EMBL/GenBank/DDBJ databases">
        <authorList>
            <person name="Lanie J.A."/>
            <person name="Ng W.-L."/>
            <person name="Kazmierczak K.M."/>
            <person name="Andrzejewski T.M."/>
            <person name="Davidsen T.M."/>
            <person name="Wayne K.J."/>
            <person name="Tettelin H."/>
            <person name="Glass J.I."/>
            <person name="Rusch D."/>
            <person name="Podicherti R."/>
            <person name="Tsui H.-C.T."/>
            <person name="Winkler M.E."/>
        </authorList>
    </citation>
    <scope>NUCLEOTIDE SEQUENCE</scope>
</reference>
<evidence type="ECO:0000256" key="1">
    <source>
        <dbReference type="ARBA" id="ARBA00006739"/>
    </source>
</evidence>
<keyword evidence="3" id="KW-0808">Transferase</keyword>
<organism evidence="5">
    <name type="scientific">marine metagenome</name>
    <dbReference type="NCBI Taxonomy" id="408172"/>
    <lineage>
        <taxon>unclassified sequences</taxon>
        <taxon>metagenomes</taxon>
        <taxon>ecological metagenomes</taxon>
    </lineage>
</organism>
<evidence type="ECO:0000259" key="4">
    <source>
        <dbReference type="Pfam" id="PF00535"/>
    </source>
</evidence>
<sequence>MDLENNKPRISILMPVFNEEKYIFESVNGILQQSYKKFELIIINDASSDNTLSILSDFNDKRIRIFSNLDHLGITKSLNIGLEKCRGNFIARMDADDICTTDRLALQYNYLIENPNIDVVGCNAVSISENGELTERARLPSKDKKIKWQLLFSTPILHPTVMIRSKVFIQFGVYNSVLSVAQDFDLWCRISSHVHFHNLPQVLYKLRIHSNSGSNIHKEAQEQNREKILLNHIKKLTKKNYRQSDIKIFYSFRAKKYFHYNQFRVAVKILKELKEAFLKNIDNSQSYENYLNRSIAWLFLQPAFSVKRSHIISIICIIRALYFDFKLLYDRVFFKYLKQRFNHQV</sequence>
<gene>
    <name evidence="5" type="ORF">METZ01_LOCUS316059</name>
</gene>
<dbReference type="Pfam" id="PF00535">
    <property type="entry name" value="Glycos_transf_2"/>
    <property type="match status" value="1"/>
</dbReference>
<dbReference type="InterPro" id="IPR050834">
    <property type="entry name" value="Glycosyltransf_2"/>
</dbReference>
<keyword evidence="2" id="KW-0328">Glycosyltransferase</keyword>
<dbReference type="InterPro" id="IPR029044">
    <property type="entry name" value="Nucleotide-diphossugar_trans"/>
</dbReference>
<feature type="domain" description="Glycosyltransferase 2-like" evidence="4">
    <location>
        <begin position="11"/>
        <end position="163"/>
    </location>
</feature>
<evidence type="ECO:0000313" key="5">
    <source>
        <dbReference type="EMBL" id="SVC63205.1"/>
    </source>
</evidence>